<dbReference type="Proteomes" id="UP000504604">
    <property type="component" value="Linkage group LG14"/>
</dbReference>
<sequence length="931" mass="104064">MSSSLFYTSLCFSLLSCIFIPPAFSISSYTHHCSSTVIESTTNFPTQIHSVPRFFSSYIIGGDTLLGTKPANQSYYYVGNTVRLRVLPNSYKTIEGGVYKVEASLSLRSPYWYYSNRTRGNHGYGGSSSYYRRSRRVRGSIRFSLSGFWSETSRKLCMVGSGSGEVEEGKNVNLDAVLKLHFASENPDIYTSVASGILESAGSANDPGYFDPILMFSFPDFPNYNYSLVSEELGGGSSGGSEVVKGENLSWEPSRICSVLTWRSMVLEYAADCKGSQHCSPLGGANGFLPGFLSLQPIQCSGDERRLRYLAMFQNTSYVDMSFGLDSTLIGEAVWDDKNHQLVLVACRVLNPVSDLGSTVGDCMFRLTLRYPSIWTIRNDTQIVGQLWSNRSVEDSGYFRNIDVRSYDDHLVVFPWLRYEYTELERARGSCTVKKTGKKGSVYPDGHSYDMRFDMSVKNAKGKQFAWGSAVPVSVGDQLYETRNMLVAVDSVAFAPGFAAISEPEMSANKGPLNISYRISINPYPEVESSDLFRALNRSMNLQHVVEITAEGVYSAETGFLCMVGCRKLLSHDQNSRSISRDCEILVEVEFAALNGKTDGRTKGTIRSTRAKDDPLHFEDLSMSSSVFYTEMAEQSIWRIDLEITMVLVSNTFSCIFVVLQLLHVKRNPEALSCISLVMLVILSMGYMIPLVLNFEALFLGSHNKQTLLLSTGGWVEANEVSVRVITMVAFLLQIRLVQMVWTAKRNNSNEKGSWTAEKKAVAVSLPTYICGGLLTLLVNWTRNRYGYQVDSSSYNVLKRHSLWGDLRSYAGLILDGFLLPQVLLNVFMGSAEKALSHPFYVGISAVRLVPHAYDQYRAHNYPASYVNGTYYYANPTADFYSTAWDVIIPCGVIALAVIVFLQQRRGGRWILPQRFRELELYEKVPVVNTE</sequence>
<proteinExistence type="predicted"/>
<comment type="catalytic activity">
    <reaction evidence="1">
        <text>S-ubiquitinyl-[E2 ubiquitin-conjugating enzyme]-L-cysteine + [acceptor protein]-L-lysine = [E2 ubiquitin-conjugating enzyme]-L-cysteine + N(6)-ubiquitinyl-[acceptor protein]-L-lysine.</text>
        <dbReference type="EC" id="2.3.2.27"/>
    </reaction>
</comment>
<evidence type="ECO:0000259" key="13">
    <source>
        <dbReference type="Pfam" id="PF25333"/>
    </source>
</evidence>
<feature type="domain" description="DUF2921" evidence="13">
    <location>
        <begin position="436"/>
        <end position="622"/>
    </location>
</feature>
<name>A0A6I9UU26_SESIN</name>
<dbReference type="GO" id="GO:0012505">
    <property type="term" value="C:endomembrane system"/>
    <property type="evidence" value="ECO:0007669"/>
    <property type="project" value="UniProtKB-SubCell"/>
</dbReference>
<evidence type="ECO:0000256" key="1">
    <source>
        <dbReference type="ARBA" id="ARBA00000900"/>
    </source>
</evidence>
<evidence type="ECO:0000256" key="2">
    <source>
        <dbReference type="ARBA" id="ARBA00004127"/>
    </source>
</evidence>
<feature type="domain" description="DUF2921" evidence="13">
    <location>
        <begin position="30"/>
        <end position="213"/>
    </location>
</feature>
<gene>
    <name evidence="15" type="primary">LOC105177084</name>
</gene>
<dbReference type="PANTHER" id="PTHR33389:SF18">
    <property type="entry name" value="OS01G0677900 PROTEIN"/>
    <property type="match status" value="1"/>
</dbReference>
<protein>
    <recommendedName>
        <fullName evidence="4">RING-type E3 ubiquitin transferase</fullName>
        <ecNumber evidence="4">2.3.2.27</ecNumber>
    </recommendedName>
</protein>
<evidence type="ECO:0000256" key="9">
    <source>
        <dbReference type="ARBA" id="ARBA00023136"/>
    </source>
</evidence>
<dbReference type="InParanoid" id="A0A6I9UU26"/>
<keyword evidence="5" id="KW-0808">Transferase</keyword>
<keyword evidence="6 10" id="KW-0812">Transmembrane</keyword>
<dbReference type="AlphaFoldDB" id="A0A6I9UU26"/>
<reference evidence="15" key="1">
    <citation type="submission" date="2025-08" db="UniProtKB">
        <authorList>
            <consortium name="RefSeq"/>
        </authorList>
    </citation>
    <scope>IDENTIFICATION</scope>
</reference>
<feature type="transmembrane region" description="Helical" evidence="10">
    <location>
        <begin position="762"/>
        <end position="781"/>
    </location>
</feature>
<dbReference type="Pfam" id="PF25333">
    <property type="entry name" value="DUF2921_N"/>
    <property type="match status" value="3"/>
</dbReference>
<evidence type="ECO:0000256" key="10">
    <source>
        <dbReference type="SAM" id="Phobius"/>
    </source>
</evidence>
<feature type="chain" id="PRO_5026878965" description="RING-type E3 ubiquitin transferase" evidence="11">
    <location>
        <begin position="26"/>
        <end position="931"/>
    </location>
</feature>
<evidence type="ECO:0000256" key="5">
    <source>
        <dbReference type="ARBA" id="ARBA00022679"/>
    </source>
</evidence>
<dbReference type="PANTHER" id="PTHR33389">
    <property type="entry name" value="FAMILY PROTEIN, PUTATIVE (DUF2921)-RELATED"/>
    <property type="match status" value="1"/>
</dbReference>
<dbReference type="OrthoDB" id="607498at2759"/>
<evidence type="ECO:0000313" key="15">
    <source>
        <dbReference type="RefSeq" id="XP_011098409.1"/>
    </source>
</evidence>
<feature type="transmembrane region" description="Helical" evidence="10">
    <location>
        <begin position="880"/>
        <end position="902"/>
    </location>
</feature>
<dbReference type="Pfam" id="PF11145">
    <property type="entry name" value="DUF2921"/>
    <property type="match status" value="1"/>
</dbReference>
<keyword evidence="14" id="KW-1185">Reference proteome</keyword>
<feature type="transmembrane region" description="Helical" evidence="10">
    <location>
        <begin position="677"/>
        <end position="701"/>
    </location>
</feature>
<keyword evidence="11" id="KW-0732">Signal</keyword>
<evidence type="ECO:0000259" key="12">
    <source>
        <dbReference type="Pfam" id="PF11145"/>
    </source>
</evidence>
<dbReference type="GO" id="GO:0061630">
    <property type="term" value="F:ubiquitin protein ligase activity"/>
    <property type="evidence" value="ECO:0007669"/>
    <property type="project" value="UniProtKB-EC"/>
</dbReference>
<evidence type="ECO:0000256" key="11">
    <source>
        <dbReference type="SAM" id="SignalP"/>
    </source>
</evidence>
<keyword evidence="7" id="KW-0833">Ubl conjugation pathway</keyword>
<dbReference type="InterPro" id="IPR021319">
    <property type="entry name" value="DUF2921"/>
</dbReference>
<dbReference type="GeneID" id="105177084"/>
<evidence type="ECO:0000256" key="6">
    <source>
        <dbReference type="ARBA" id="ARBA00022692"/>
    </source>
</evidence>
<comment type="pathway">
    <text evidence="3">Protein modification; protein ubiquitination.</text>
</comment>
<evidence type="ECO:0000256" key="4">
    <source>
        <dbReference type="ARBA" id="ARBA00012483"/>
    </source>
</evidence>
<accession>A0A6I9UU26</accession>
<dbReference type="InterPro" id="IPR057425">
    <property type="entry name" value="DUF2921_N"/>
</dbReference>
<feature type="transmembrane region" description="Helical" evidence="10">
    <location>
        <begin position="644"/>
        <end position="665"/>
    </location>
</feature>
<evidence type="ECO:0000256" key="8">
    <source>
        <dbReference type="ARBA" id="ARBA00022989"/>
    </source>
</evidence>
<evidence type="ECO:0000256" key="3">
    <source>
        <dbReference type="ARBA" id="ARBA00004906"/>
    </source>
</evidence>
<dbReference type="KEGG" id="sind:105177084"/>
<evidence type="ECO:0000256" key="7">
    <source>
        <dbReference type="ARBA" id="ARBA00022786"/>
    </source>
</evidence>
<dbReference type="Gramene" id="SIN_1019500.t">
    <property type="protein sequence ID" value="SIN_1019500.t.cds1"/>
    <property type="gene ID" value="SIN_1019500"/>
</dbReference>
<feature type="domain" description="SWEET-like" evidence="12">
    <location>
        <begin position="633"/>
        <end position="916"/>
    </location>
</feature>
<evidence type="ECO:0000313" key="14">
    <source>
        <dbReference type="Proteomes" id="UP000504604"/>
    </source>
</evidence>
<organism evidence="14 15">
    <name type="scientific">Sesamum indicum</name>
    <name type="common">Oriental sesame</name>
    <name type="synonym">Sesamum orientale</name>
    <dbReference type="NCBI Taxonomy" id="4182"/>
    <lineage>
        <taxon>Eukaryota</taxon>
        <taxon>Viridiplantae</taxon>
        <taxon>Streptophyta</taxon>
        <taxon>Embryophyta</taxon>
        <taxon>Tracheophyta</taxon>
        <taxon>Spermatophyta</taxon>
        <taxon>Magnoliopsida</taxon>
        <taxon>eudicotyledons</taxon>
        <taxon>Gunneridae</taxon>
        <taxon>Pentapetalae</taxon>
        <taxon>asterids</taxon>
        <taxon>lamiids</taxon>
        <taxon>Lamiales</taxon>
        <taxon>Pedaliaceae</taxon>
        <taxon>Sesamum</taxon>
    </lineage>
</organism>
<dbReference type="EC" id="2.3.2.27" evidence="4"/>
<keyword evidence="8 10" id="KW-1133">Transmembrane helix</keyword>
<keyword evidence="9 10" id="KW-0472">Membrane</keyword>
<feature type="domain" description="DUF2921" evidence="13">
    <location>
        <begin position="245"/>
        <end position="402"/>
    </location>
</feature>
<feature type="signal peptide" evidence="11">
    <location>
        <begin position="1"/>
        <end position="25"/>
    </location>
</feature>
<comment type="subcellular location">
    <subcellularLocation>
        <location evidence="2">Endomembrane system</location>
        <topology evidence="2">Multi-pass membrane protein</topology>
    </subcellularLocation>
</comment>
<dbReference type="RefSeq" id="XP_011098409.1">
    <property type="nucleotide sequence ID" value="XM_011100107.1"/>
</dbReference>